<keyword evidence="4" id="KW-1185">Reference proteome</keyword>
<feature type="domain" description="Transcription regulator PadR C-terminal" evidence="2">
    <location>
        <begin position="94"/>
        <end position="175"/>
    </location>
</feature>
<evidence type="ECO:0000259" key="1">
    <source>
        <dbReference type="Pfam" id="PF03551"/>
    </source>
</evidence>
<feature type="domain" description="Transcription regulator PadR N-terminal" evidence="1">
    <location>
        <begin position="7"/>
        <end position="79"/>
    </location>
</feature>
<dbReference type="Gene3D" id="1.10.10.10">
    <property type="entry name" value="Winged helix-like DNA-binding domain superfamily/Winged helix DNA-binding domain"/>
    <property type="match status" value="1"/>
</dbReference>
<evidence type="ECO:0000313" key="4">
    <source>
        <dbReference type="Proteomes" id="UP001649381"/>
    </source>
</evidence>
<dbReference type="Pfam" id="PF03551">
    <property type="entry name" value="PadR"/>
    <property type="match status" value="1"/>
</dbReference>
<dbReference type="InterPro" id="IPR018309">
    <property type="entry name" value="Tscrpt_reg_PadR_C"/>
</dbReference>
<dbReference type="InterPro" id="IPR036388">
    <property type="entry name" value="WH-like_DNA-bd_sf"/>
</dbReference>
<name>A0ABS9H1H4_9BACL</name>
<dbReference type="InterPro" id="IPR036390">
    <property type="entry name" value="WH_DNA-bd_sf"/>
</dbReference>
<dbReference type="EMBL" id="JAKIJS010000001">
    <property type="protein sequence ID" value="MCF6137675.1"/>
    <property type="molecule type" value="Genomic_DNA"/>
</dbReference>
<dbReference type="RefSeq" id="WP_236333461.1">
    <property type="nucleotide sequence ID" value="NZ_JAKIJS010000001.1"/>
</dbReference>
<dbReference type="PANTHER" id="PTHR43252">
    <property type="entry name" value="TRANSCRIPTIONAL REGULATOR YQJI"/>
    <property type="match status" value="1"/>
</dbReference>
<accession>A0ABS9H1H4</accession>
<gene>
    <name evidence="3" type="ORF">L2716_08025</name>
</gene>
<dbReference type="Proteomes" id="UP001649381">
    <property type="component" value="Unassembled WGS sequence"/>
</dbReference>
<evidence type="ECO:0000259" key="2">
    <source>
        <dbReference type="Pfam" id="PF10400"/>
    </source>
</evidence>
<comment type="caution">
    <text evidence="3">The sequence shown here is derived from an EMBL/GenBank/DDBJ whole genome shotgun (WGS) entry which is preliminary data.</text>
</comment>
<dbReference type="InterPro" id="IPR005149">
    <property type="entry name" value="Tscrpt_reg_PadR_N"/>
</dbReference>
<protein>
    <submittedName>
        <fullName evidence="3">PadR family transcriptional regulator</fullName>
    </submittedName>
</protein>
<dbReference type="PANTHER" id="PTHR43252:SF2">
    <property type="entry name" value="TRANSCRIPTION REGULATOR, PADR-LIKE FAMILY"/>
    <property type="match status" value="1"/>
</dbReference>
<dbReference type="SUPFAM" id="SSF46785">
    <property type="entry name" value="Winged helix' DNA-binding domain"/>
    <property type="match status" value="1"/>
</dbReference>
<sequence>MALRYALLGLLTKKPSTGYELNQKFKETMIHYWNAHHTQIYRELIKLEEEGWVSSIVYPQVDSPDKKVYEIKDDGREELLKWLLNYKVEPPKLKDQQLLRVSMFHLIDSDDAIRFLQQSKEHHKIGLQHMYIWQEHEYRSDKDIKAALGEYFTSEFGKRYMETWIEWCDWAIDVLQRLKD</sequence>
<dbReference type="Gene3D" id="6.10.140.190">
    <property type="match status" value="1"/>
</dbReference>
<reference evidence="3 4" key="1">
    <citation type="submission" date="2022-01" db="EMBL/GenBank/DDBJ databases">
        <title>Alkalihalobacillus sp. EGI L200015, a novel bacterium isolated from a salt lake sediment.</title>
        <authorList>
            <person name="Gao L."/>
            <person name="Fang B.-Z."/>
            <person name="Li W.-J."/>
        </authorList>
    </citation>
    <scope>NUCLEOTIDE SEQUENCE [LARGE SCALE GENOMIC DNA]</scope>
    <source>
        <strain evidence="3 4">KCTC 12718</strain>
    </source>
</reference>
<evidence type="ECO:0000313" key="3">
    <source>
        <dbReference type="EMBL" id="MCF6137675.1"/>
    </source>
</evidence>
<proteinExistence type="predicted"/>
<organism evidence="3 4">
    <name type="scientific">Pseudalkalibacillus berkeleyi</name>
    <dbReference type="NCBI Taxonomy" id="1069813"/>
    <lineage>
        <taxon>Bacteria</taxon>
        <taxon>Bacillati</taxon>
        <taxon>Bacillota</taxon>
        <taxon>Bacilli</taxon>
        <taxon>Bacillales</taxon>
        <taxon>Fictibacillaceae</taxon>
        <taxon>Pseudalkalibacillus</taxon>
    </lineage>
</organism>
<dbReference type="Pfam" id="PF10400">
    <property type="entry name" value="Vir_act_alpha_C"/>
    <property type="match status" value="1"/>
</dbReference>